<dbReference type="SUPFAM" id="SSF54593">
    <property type="entry name" value="Glyoxalase/Bleomycin resistance protein/Dihydroxybiphenyl dioxygenase"/>
    <property type="match status" value="1"/>
</dbReference>
<dbReference type="AlphaFoldDB" id="A0A098AUG3"/>
<dbReference type="PATRIC" id="fig|49338.4.peg.136"/>
<accession>A0A098AUG3</accession>
<dbReference type="RefSeq" id="WP_011458846.1">
    <property type="nucleotide sequence ID" value="NZ_LK996017.1"/>
</dbReference>
<feature type="domain" description="Glyoxalase-like" evidence="1">
    <location>
        <begin position="5"/>
        <end position="119"/>
    </location>
</feature>
<reference evidence="2" key="1">
    <citation type="submission" date="2014-07" db="EMBL/GenBank/DDBJ databases">
        <authorList>
            <person name="Hornung V.Bastian."/>
        </authorList>
    </citation>
    <scope>NUCLEOTIDE SEQUENCE</scope>
    <source>
        <strain evidence="2">PCE-S</strain>
    </source>
</reference>
<evidence type="ECO:0000313" key="3">
    <source>
        <dbReference type="EMBL" id="KTE90278.1"/>
    </source>
</evidence>
<evidence type="ECO:0000313" key="4">
    <source>
        <dbReference type="Proteomes" id="UP000054623"/>
    </source>
</evidence>
<evidence type="ECO:0000259" key="1">
    <source>
        <dbReference type="Pfam" id="PF12681"/>
    </source>
</evidence>
<dbReference type="InterPro" id="IPR029068">
    <property type="entry name" value="Glyas_Bleomycin-R_OHBP_Dase"/>
</dbReference>
<dbReference type="Gene3D" id="3.10.180.10">
    <property type="entry name" value="2,3-Dihydroxybiphenyl 1,2-Dioxygenase, domain 1"/>
    <property type="match status" value="1"/>
</dbReference>
<dbReference type="OrthoDB" id="9815599at2"/>
<gene>
    <name evidence="3" type="ORF">AT727_24695</name>
    <name evidence="2" type="ORF">DPCES_0127</name>
</gene>
<name>A0A098AUG3_DESHA</name>
<sequence length="156" mass="18204">MKYQGCLLAVKNIAASKQFYEKVLHQNVVMDIGVHVTFEGFSLQQGYAELVGLADDSVKEQSHNFQVYFEVEDLDKVYAEMKSISDLQWVHEIKEYPWGQRDIRVYDSDKHIVEIAEDMNTVIKRFLKQGMPVEEVAKRTMFPLEVVKQYSLCFDK</sequence>
<protein>
    <submittedName>
        <fullName evidence="2 3">Glyoxalase</fullName>
    </submittedName>
</protein>
<dbReference type="InterPro" id="IPR025870">
    <property type="entry name" value="Glyoxalase-like_dom"/>
</dbReference>
<keyword evidence="2" id="KW-0223">Dioxygenase</keyword>
<dbReference type="EMBL" id="LOCK01000045">
    <property type="protein sequence ID" value="KTE90278.1"/>
    <property type="molecule type" value="Genomic_DNA"/>
</dbReference>
<reference evidence="3 4" key="2">
    <citation type="submission" date="2015-12" db="EMBL/GenBank/DDBJ databases">
        <title>Draft Genome Sequence of Desulfitobacterium hafniense Strain DH, a Sulfate-reducing Bacterium Isolated from Paddy Soils.</title>
        <authorList>
            <person name="Bao P."/>
            <person name="Zhang X."/>
            <person name="Li G."/>
        </authorList>
    </citation>
    <scope>NUCLEOTIDE SEQUENCE [LARGE SCALE GENOMIC DNA]</scope>
    <source>
        <strain evidence="3 4">DH</strain>
    </source>
</reference>
<dbReference type="Pfam" id="PF12681">
    <property type="entry name" value="Glyoxalase_2"/>
    <property type="match status" value="1"/>
</dbReference>
<organism evidence="2">
    <name type="scientific">Desulfitobacterium hafniense</name>
    <name type="common">Desulfitobacterium frappieri</name>
    <dbReference type="NCBI Taxonomy" id="49338"/>
    <lineage>
        <taxon>Bacteria</taxon>
        <taxon>Bacillati</taxon>
        <taxon>Bacillota</taxon>
        <taxon>Clostridia</taxon>
        <taxon>Eubacteriales</taxon>
        <taxon>Desulfitobacteriaceae</taxon>
        <taxon>Desulfitobacterium</taxon>
    </lineage>
</organism>
<dbReference type="Proteomes" id="UP000054623">
    <property type="component" value="Unassembled WGS sequence"/>
</dbReference>
<evidence type="ECO:0000313" key="2">
    <source>
        <dbReference type="EMBL" id="CDX00014.1"/>
    </source>
</evidence>
<keyword evidence="2" id="KW-0560">Oxidoreductase</keyword>
<proteinExistence type="predicted"/>
<dbReference type="EMBL" id="LK996017">
    <property type="protein sequence ID" value="CDX00014.1"/>
    <property type="molecule type" value="Genomic_DNA"/>
</dbReference>
<dbReference type="GO" id="GO:0051213">
    <property type="term" value="F:dioxygenase activity"/>
    <property type="evidence" value="ECO:0007669"/>
    <property type="project" value="UniProtKB-KW"/>
</dbReference>